<dbReference type="AlphaFoldDB" id="A0A855SGC7"/>
<evidence type="ECO:0000313" key="2">
    <source>
        <dbReference type="EMBL" id="PSX06678.1"/>
    </source>
</evidence>
<keyword evidence="1" id="KW-0472">Membrane</keyword>
<proteinExistence type="predicted"/>
<keyword evidence="1" id="KW-1133">Transmembrane helix</keyword>
<gene>
    <name evidence="2" type="ORF">C0W41_14325</name>
</gene>
<feature type="transmembrane region" description="Helical" evidence="1">
    <location>
        <begin position="20"/>
        <end position="43"/>
    </location>
</feature>
<name>A0A855SGC7_PHOAN</name>
<dbReference type="InterPro" id="IPR009883">
    <property type="entry name" value="YgfX"/>
</dbReference>
<comment type="caution">
    <text evidence="2">The sequence shown here is derived from an EMBL/GenBank/DDBJ whole genome shotgun (WGS) entry which is preliminary data.</text>
</comment>
<reference evidence="2 3" key="1">
    <citation type="submission" date="2018-01" db="EMBL/GenBank/DDBJ databases">
        <title>Whole genome sequencing of Histamine producing bacteria.</title>
        <authorList>
            <person name="Butler K."/>
        </authorList>
    </citation>
    <scope>NUCLEOTIDE SEQUENCE [LARGE SCALE GENOMIC DNA]</scope>
    <source>
        <strain evidence="2 3">A2-1</strain>
    </source>
</reference>
<dbReference type="Pfam" id="PF07254">
    <property type="entry name" value="Cpta_toxin"/>
    <property type="match status" value="1"/>
</dbReference>
<evidence type="ECO:0000256" key="1">
    <source>
        <dbReference type="SAM" id="Phobius"/>
    </source>
</evidence>
<accession>A0A855SGC7</accession>
<sequence length="137" mass="16313">MLTTTVNYADLYLFPSKLHIATLTVAYLCVAIFLLFSSSLLILPIALIMCEKLYDEYLNSAIYSYRLQGHFRLSSAGEVYYQQQRGSVSHIRPLTRWLIIFKVEGLSHRWIIVWRDSLSERHYRHLKMFTYLYFSFR</sequence>
<evidence type="ECO:0000313" key="3">
    <source>
        <dbReference type="Proteomes" id="UP000241440"/>
    </source>
</evidence>
<dbReference type="Proteomes" id="UP000241440">
    <property type="component" value="Unassembled WGS sequence"/>
</dbReference>
<protein>
    <submittedName>
        <fullName evidence="2">Cell shape-determining protein</fullName>
    </submittedName>
</protein>
<dbReference type="EMBL" id="PYOY01000007">
    <property type="protein sequence ID" value="PSX06678.1"/>
    <property type="molecule type" value="Genomic_DNA"/>
</dbReference>
<dbReference type="RefSeq" id="WP_080890420.1">
    <property type="nucleotide sequence ID" value="NZ_JZSX01000016.1"/>
</dbReference>
<keyword evidence="1" id="KW-0812">Transmembrane</keyword>
<organism evidence="2 3">
    <name type="scientific">Photobacterium angustum</name>
    <dbReference type="NCBI Taxonomy" id="661"/>
    <lineage>
        <taxon>Bacteria</taxon>
        <taxon>Pseudomonadati</taxon>
        <taxon>Pseudomonadota</taxon>
        <taxon>Gammaproteobacteria</taxon>
        <taxon>Vibrionales</taxon>
        <taxon>Vibrionaceae</taxon>
        <taxon>Photobacterium</taxon>
    </lineage>
</organism>